<dbReference type="PROSITE" id="PS51186">
    <property type="entry name" value="GNAT"/>
    <property type="match status" value="1"/>
</dbReference>
<proteinExistence type="predicted"/>
<dbReference type="InterPro" id="IPR000182">
    <property type="entry name" value="GNAT_dom"/>
</dbReference>
<dbReference type="SUPFAM" id="SSF55729">
    <property type="entry name" value="Acyl-CoA N-acyltransferases (Nat)"/>
    <property type="match status" value="1"/>
</dbReference>
<dbReference type="Pfam" id="PF13673">
    <property type="entry name" value="Acetyltransf_10"/>
    <property type="match status" value="1"/>
</dbReference>
<feature type="domain" description="N-acetyltransferase" evidence="1">
    <location>
        <begin position="5"/>
        <end position="158"/>
    </location>
</feature>
<evidence type="ECO:0000259" key="1">
    <source>
        <dbReference type="PROSITE" id="PS51186"/>
    </source>
</evidence>
<dbReference type="InterPro" id="IPR016181">
    <property type="entry name" value="Acyl_CoA_acyltransferase"/>
</dbReference>
<reference evidence="2 3" key="1">
    <citation type="submission" date="2020-08" db="EMBL/GenBank/DDBJ databases">
        <title>A Genomic Blueprint of the Chicken Gut Microbiome.</title>
        <authorList>
            <person name="Gilroy R."/>
            <person name="Ravi A."/>
            <person name="Getino M."/>
            <person name="Pursley I."/>
            <person name="Horton D.L."/>
            <person name="Alikhan N.-F."/>
            <person name="Baker D."/>
            <person name="Gharbi K."/>
            <person name="Hall N."/>
            <person name="Watson M."/>
            <person name="Adriaenssens E.M."/>
            <person name="Foster-Nyarko E."/>
            <person name="Jarju S."/>
            <person name="Secka A."/>
            <person name="Antonio M."/>
            <person name="Oren A."/>
            <person name="Chaudhuri R."/>
            <person name="La Ragione R.M."/>
            <person name="Hildebrand F."/>
            <person name="Pallen M.J."/>
        </authorList>
    </citation>
    <scope>NUCLEOTIDE SEQUENCE [LARGE SCALE GENOMIC DNA]</scope>
    <source>
        <strain evidence="2 3">Sa1CVN1</strain>
    </source>
</reference>
<dbReference type="Gene3D" id="3.40.630.30">
    <property type="match status" value="1"/>
</dbReference>
<protein>
    <submittedName>
        <fullName evidence="2">GNAT family N-acetyltransferase</fullName>
    </submittedName>
</protein>
<dbReference type="PANTHER" id="PTHR43451">
    <property type="entry name" value="ACETYLTRANSFERASE (GNAT) FAMILY PROTEIN"/>
    <property type="match status" value="1"/>
</dbReference>
<dbReference type="RefSeq" id="WP_022039462.1">
    <property type="nucleotide sequence ID" value="NZ_JACSPP010000038.1"/>
</dbReference>
<organism evidence="2 3">
    <name type="scientific">Phocaeicola intestinalis</name>
    <dbReference type="NCBI Taxonomy" id="2762212"/>
    <lineage>
        <taxon>Bacteria</taxon>
        <taxon>Pseudomonadati</taxon>
        <taxon>Bacteroidota</taxon>
        <taxon>Bacteroidia</taxon>
        <taxon>Bacteroidales</taxon>
        <taxon>Bacteroidaceae</taxon>
        <taxon>Phocaeicola</taxon>
    </lineage>
</organism>
<sequence length="158" mass="18210">MKTTYPTRTVTINDIDELRNLFRSTIQAVNIQNYTPAEIEDWASCGDSTIHWKNLLSTLYFLAALDSEGRIIGFASIRADGYLHSMFVHKDWQRKGIASQLLSEIEAYACRFGITQITSEVSITARPFFEKQGYSVEKSQKKRAKRLEMINYVMKKEL</sequence>
<name>A0ABR8YA32_9BACT</name>
<dbReference type="CDD" id="cd04301">
    <property type="entry name" value="NAT_SF"/>
    <property type="match status" value="1"/>
</dbReference>
<dbReference type="Proteomes" id="UP000620874">
    <property type="component" value="Unassembled WGS sequence"/>
</dbReference>
<gene>
    <name evidence="2" type="ORF">H9625_11620</name>
</gene>
<comment type="caution">
    <text evidence="2">The sequence shown here is derived from an EMBL/GenBank/DDBJ whole genome shotgun (WGS) entry which is preliminary data.</text>
</comment>
<dbReference type="InterPro" id="IPR052564">
    <property type="entry name" value="N-acetyltrans/Recomb-assoc"/>
</dbReference>
<dbReference type="EMBL" id="JACSPP010000038">
    <property type="protein sequence ID" value="MBD8041071.1"/>
    <property type="molecule type" value="Genomic_DNA"/>
</dbReference>
<accession>A0ABR8YA32</accession>
<evidence type="ECO:0000313" key="3">
    <source>
        <dbReference type="Proteomes" id="UP000620874"/>
    </source>
</evidence>
<keyword evidence="3" id="KW-1185">Reference proteome</keyword>
<dbReference type="PANTHER" id="PTHR43451:SF1">
    <property type="entry name" value="ACETYLTRANSFERASE"/>
    <property type="match status" value="1"/>
</dbReference>
<evidence type="ECO:0000313" key="2">
    <source>
        <dbReference type="EMBL" id="MBD8041071.1"/>
    </source>
</evidence>